<dbReference type="AlphaFoldDB" id="A0A2I1GKN3"/>
<reference evidence="1 2" key="1">
    <citation type="submission" date="2015-10" db="EMBL/GenBank/DDBJ databases">
        <title>Genome analyses suggest a sexual origin of heterokaryosis in a supposedly ancient asexual fungus.</title>
        <authorList>
            <person name="Ropars J."/>
            <person name="Sedzielewska K."/>
            <person name="Noel J."/>
            <person name="Charron P."/>
            <person name="Farinelli L."/>
            <person name="Marton T."/>
            <person name="Kruger M."/>
            <person name="Pelin A."/>
            <person name="Brachmann A."/>
            <person name="Corradi N."/>
        </authorList>
    </citation>
    <scope>NUCLEOTIDE SEQUENCE [LARGE SCALE GENOMIC DNA]</scope>
    <source>
        <strain evidence="1 2">A4</strain>
    </source>
</reference>
<dbReference type="EMBL" id="LLXI01000524">
    <property type="protein sequence ID" value="PKY47200.1"/>
    <property type="molecule type" value="Genomic_DNA"/>
</dbReference>
<gene>
    <name evidence="1" type="ORF">RhiirA4_462326</name>
</gene>
<keyword evidence="2" id="KW-1185">Reference proteome</keyword>
<dbReference type="VEuPathDB" id="FungiDB:FUN_021145"/>
<comment type="caution">
    <text evidence="1">The sequence shown here is derived from an EMBL/GenBank/DDBJ whole genome shotgun (WGS) entry which is preliminary data.</text>
</comment>
<protein>
    <submittedName>
        <fullName evidence="1">Uncharacterized protein</fullName>
    </submittedName>
</protein>
<name>A0A2I1GKN3_9GLOM</name>
<proteinExistence type="predicted"/>
<sequence length="127" mass="14798">MKKGDLYYEKMLHYFKIPIGKIPPMVIAILPTKVWVGANGVRSEFNVQTKIMNSSSTYFTFDDLFYNVHFKVPIIHEKPLVHIQDSKHAKKTAWNQLFTGARHLSLGIDTVQYDQLYLLAHQENILY</sequence>
<dbReference type="Proteomes" id="UP000234323">
    <property type="component" value="Unassembled WGS sequence"/>
</dbReference>
<accession>A0A2I1GKN3</accession>
<organism evidence="1 2">
    <name type="scientific">Rhizophagus irregularis</name>
    <dbReference type="NCBI Taxonomy" id="588596"/>
    <lineage>
        <taxon>Eukaryota</taxon>
        <taxon>Fungi</taxon>
        <taxon>Fungi incertae sedis</taxon>
        <taxon>Mucoromycota</taxon>
        <taxon>Glomeromycotina</taxon>
        <taxon>Glomeromycetes</taxon>
        <taxon>Glomerales</taxon>
        <taxon>Glomeraceae</taxon>
        <taxon>Rhizophagus</taxon>
    </lineage>
</organism>
<evidence type="ECO:0000313" key="1">
    <source>
        <dbReference type="EMBL" id="PKY47200.1"/>
    </source>
</evidence>
<evidence type="ECO:0000313" key="2">
    <source>
        <dbReference type="Proteomes" id="UP000234323"/>
    </source>
</evidence>